<dbReference type="InterPro" id="IPR011991">
    <property type="entry name" value="ArsR-like_HTH"/>
</dbReference>
<dbReference type="GO" id="GO:0043565">
    <property type="term" value="F:sequence-specific DNA binding"/>
    <property type="evidence" value="ECO:0007669"/>
    <property type="project" value="InterPro"/>
</dbReference>
<dbReference type="GO" id="GO:0043200">
    <property type="term" value="P:response to amino acid"/>
    <property type="evidence" value="ECO:0007669"/>
    <property type="project" value="TreeGrafter"/>
</dbReference>
<dbReference type="InterPro" id="IPR019887">
    <property type="entry name" value="Tscrpt_reg_AsnC/Lrp_C"/>
</dbReference>
<organism evidence="5 6">
    <name type="scientific">Sinosporangium album</name>
    <dbReference type="NCBI Taxonomy" id="504805"/>
    <lineage>
        <taxon>Bacteria</taxon>
        <taxon>Bacillati</taxon>
        <taxon>Actinomycetota</taxon>
        <taxon>Actinomycetes</taxon>
        <taxon>Streptosporangiales</taxon>
        <taxon>Streptosporangiaceae</taxon>
        <taxon>Sinosporangium</taxon>
    </lineage>
</organism>
<dbReference type="InterPro" id="IPR036390">
    <property type="entry name" value="WH_DNA-bd_sf"/>
</dbReference>
<dbReference type="EMBL" id="FNCN01000019">
    <property type="protein sequence ID" value="SDH64106.1"/>
    <property type="molecule type" value="Genomic_DNA"/>
</dbReference>
<dbReference type="SMART" id="SM00344">
    <property type="entry name" value="HTH_ASNC"/>
    <property type="match status" value="1"/>
</dbReference>
<dbReference type="PANTHER" id="PTHR30154:SF34">
    <property type="entry name" value="TRANSCRIPTIONAL REGULATOR AZLB"/>
    <property type="match status" value="1"/>
</dbReference>
<dbReference type="RefSeq" id="WP_093172025.1">
    <property type="nucleotide sequence ID" value="NZ_FNCN01000019.1"/>
</dbReference>
<keyword evidence="3" id="KW-0804">Transcription</keyword>
<accession>A0A1G8E2E3</accession>
<dbReference type="InterPro" id="IPR011008">
    <property type="entry name" value="Dimeric_a/b-barrel"/>
</dbReference>
<protein>
    <submittedName>
        <fullName evidence="5">Lrp/AsnC family transcriptional regulator, regulator for asnA, asnC and gidA/Lrp/AsnC family transcriptional regulator, leucine-responsive regulatory protein</fullName>
    </submittedName>
</protein>
<dbReference type="GO" id="GO:0005829">
    <property type="term" value="C:cytosol"/>
    <property type="evidence" value="ECO:0007669"/>
    <property type="project" value="TreeGrafter"/>
</dbReference>
<evidence type="ECO:0000256" key="3">
    <source>
        <dbReference type="ARBA" id="ARBA00023163"/>
    </source>
</evidence>
<dbReference type="PRINTS" id="PR00033">
    <property type="entry name" value="HTHASNC"/>
</dbReference>
<proteinExistence type="predicted"/>
<evidence type="ECO:0000259" key="4">
    <source>
        <dbReference type="PROSITE" id="PS50956"/>
    </source>
</evidence>
<dbReference type="AlphaFoldDB" id="A0A1G8E2E3"/>
<dbReference type="Pfam" id="PF13404">
    <property type="entry name" value="HTH_AsnC-type"/>
    <property type="match status" value="1"/>
</dbReference>
<evidence type="ECO:0000313" key="5">
    <source>
        <dbReference type="EMBL" id="SDH64106.1"/>
    </source>
</evidence>
<keyword evidence="2" id="KW-0238">DNA-binding</keyword>
<evidence type="ECO:0000256" key="2">
    <source>
        <dbReference type="ARBA" id="ARBA00023125"/>
    </source>
</evidence>
<keyword evidence="1" id="KW-0805">Transcription regulation</keyword>
<dbReference type="Pfam" id="PF01037">
    <property type="entry name" value="AsnC_trans_reg"/>
    <property type="match status" value="1"/>
</dbReference>
<evidence type="ECO:0000313" key="6">
    <source>
        <dbReference type="Proteomes" id="UP000198923"/>
    </source>
</evidence>
<dbReference type="STRING" id="504805.SAMN05421505_11986"/>
<dbReference type="CDD" id="cd00090">
    <property type="entry name" value="HTH_ARSR"/>
    <property type="match status" value="1"/>
</dbReference>
<keyword evidence="6" id="KW-1185">Reference proteome</keyword>
<dbReference type="InterPro" id="IPR000485">
    <property type="entry name" value="AsnC-type_HTH_dom"/>
</dbReference>
<evidence type="ECO:0000256" key="1">
    <source>
        <dbReference type="ARBA" id="ARBA00023015"/>
    </source>
</evidence>
<dbReference type="PROSITE" id="PS50956">
    <property type="entry name" value="HTH_ASNC_2"/>
    <property type="match status" value="1"/>
</dbReference>
<sequence>MKRTRTASEPPSLPILDEIDRRILSILMRDGRTRNCDLAKDVRLGDSAVAARIRRLSDAGVLAAIRAHLNPAALGRPVEAVVRVRLKPGTVSAHFEERLRTVPAVLDALVLAGDVDAEVRVACRDLADLEDTLAALRRIGADHTHTDLVIRSVGELGATVLSD</sequence>
<gene>
    <name evidence="5" type="ORF">SAMN05421505_11986</name>
</gene>
<reference evidence="5 6" key="1">
    <citation type="submission" date="2016-10" db="EMBL/GenBank/DDBJ databases">
        <authorList>
            <person name="de Groot N.N."/>
        </authorList>
    </citation>
    <scope>NUCLEOTIDE SEQUENCE [LARGE SCALE GENOMIC DNA]</scope>
    <source>
        <strain evidence="5 6">CPCC 201354</strain>
    </source>
</reference>
<dbReference type="Gene3D" id="3.30.70.920">
    <property type="match status" value="1"/>
</dbReference>
<dbReference type="InterPro" id="IPR019888">
    <property type="entry name" value="Tscrpt_reg_AsnC-like"/>
</dbReference>
<dbReference type="SUPFAM" id="SSF54909">
    <property type="entry name" value="Dimeric alpha+beta barrel"/>
    <property type="match status" value="1"/>
</dbReference>
<name>A0A1G8E2E3_9ACTN</name>
<dbReference type="InterPro" id="IPR036388">
    <property type="entry name" value="WH-like_DNA-bd_sf"/>
</dbReference>
<dbReference type="PANTHER" id="PTHR30154">
    <property type="entry name" value="LEUCINE-RESPONSIVE REGULATORY PROTEIN"/>
    <property type="match status" value="1"/>
</dbReference>
<dbReference type="Proteomes" id="UP000198923">
    <property type="component" value="Unassembled WGS sequence"/>
</dbReference>
<feature type="domain" description="HTH asnC-type" evidence="4">
    <location>
        <begin position="16"/>
        <end position="77"/>
    </location>
</feature>
<dbReference type="Gene3D" id="1.10.10.10">
    <property type="entry name" value="Winged helix-like DNA-binding domain superfamily/Winged helix DNA-binding domain"/>
    <property type="match status" value="1"/>
</dbReference>
<dbReference type="SUPFAM" id="SSF46785">
    <property type="entry name" value="Winged helix' DNA-binding domain"/>
    <property type="match status" value="1"/>
</dbReference>
<dbReference type="OrthoDB" id="166264at2"/>